<dbReference type="InterPro" id="IPR036322">
    <property type="entry name" value="WD40_repeat_dom_sf"/>
</dbReference>
<accession>X6M8Y5</accession>
<dbReference type="SUPFAM" id="SSF50978">
    <property type="entry name" value="WD40 repeat-like"/>
    <property type="match status" value="1"/>
</dbReference>
<proteinExistence type="predicted"/>
<sequence length="157" mass="18202">MFISFFISAQKKIFKKQERKLNKIEQMYDFQGKKREYFCTVSSKDMQKSRKSNPYNDDTKSRLTINCMASNHKDLLYLGLSNGQFIAVEMTVNGPSKQQYLFQTAHSINCMVIHKDIAFIGTDSGSVIEYNFKTETETKVVSDDQSLLNFVNIFILF</sequence>
<name>X6M8Y5_RETFI</name>
<organism evidence="1 2">
    <name type="scientific">Reticulomyxa filosa</name>
    <dbReference type="NCBI Taxonomy" id="46433"/>
    <lineage>
        <taxon>Eukaryota</taxon>
        <taxon>Sar</taxon>
        <taxon>Rhizaria</taxon>
        <taxon>Retaria</taxon>
        <taxon>Foraminifera</taxon>
        <taxon>Monothalamids</taxon>
        <taxon>Reticulomyxidae</taxon>
        <taxon>Reticulomyxa</taxon>
    </lineage>
</organism>
<protein>
    <submittedName>
        <fullName evidence="1">Uncharacterized protein</fullName>
    </submittedName>
</protein>
<dbReference type="EMBL" id="ASPP01023824">
    <property type="protein sequence ID" value="ETO09917.1"/>
    <property type="molecule type" value="Genomic_DNA"/>
</dbReference>
<dbReference type="AlphaFoldDB" id="X6M8Y5"/>
<keyword evidence="2" id="KW-1185">Reference proteome</keyword>
<evidence type="ECO:0000313" key="2">
    <source>
        <dbReference type="Proteomes" id="UP000023152"/>
    </source>
</evidence>
<dbReference type="Proteomes" id="UP000023152">
    <property type="component" value="Unassembled WGS sequence"/>
</dbReference>
<reference evidence="1 2" key="1">
    <citation type="journal article" date="2013" name="Curr. Biol.">
        <title>The Genome of the Foraminiferan Reticulomyxa filosa.</title>
        <authorList>
            <person name="Glockner G."/>
            <person name="Hulsmann N."/>
            <person name="Schleicher M."/>
            <person name="Noegel A.A."/>
            <person name="Eichinger L."/>
            <person name="Gallinger C."/>
            <person name="Pawlowski J."/>
            <person name="Sierra R."/>
            <person name="Euteneuer U."/>
            <person name="Pillet L."/>
            <person name="Moustafa A."/>
            <person name="Platzer M."/>
            <person name="Groth M."/>
            <person name="Szafranski K."/>
            <person name="Schliwa M."/>
        </authorList>
    </citation>
    <scope>NUCLEOTIDE SEQUENCE [LARGE SCALE GENOMIC DNA]</scope>
</reference>
<evidence type="ECO:0000313" key="1">
    <source>
        <dbReference type="EMBL" id="ETO09917.1"/>
    </source>
</evidence>
<gene>
    <name evidence="1" type="ORF">RFI_27462</name>
</gene>
<comment type="caution">
    <text evidence="1">The sequence shown here is derived from an EMBL/GenBank/DDBJ whole genome shotgun (WGS) entry which is preliminary data.</text>
</comment>